<name>A0A1G7C2Y2_9BURK</name>
<dbReference type="STRING" id="416944.SAMN05421548_14249"/>
<dbReference type="EMBL" id="FMYQ01000042">
    <property type="protein sequence ID" value="SDE33659.1"/>
    <property type="molecule type" value="Genomic_DNA"/>
</dbReference>
<evidence type="ECO:0000313" key="3">
    <source>
        <dbReference type="Proteomes" id="UP000198908"/>
    </source>
</evidence>
<dbReference type="InterPro" id="IPR024447">
    <property type="entry name" value="YXWGXW_rpt"/>
</dbReference>
<dbReference type="Pfam" id="PF12779">
    <property type="entry name" value="WXXGXW"/>
    <property type="match status" value="2"/>
</dbReference>
<dbReference type="RefSeq" id="WP_092005700.1">
    <property type="nucleotide sequence ID" value="NZ_FMYQ01000042.1"/>
</dbReference>
<evidence type="ECO:0000313" key="2">
    <source>
        <dbReference type="EMBL" id="SDE33659.1"/>
    </source>
</evidence>
<sequence>MIRKPLRTIPVAILLAMTASVAFAQVVIVAPHAPPPARVETVPPPRAGYVWDPGHWRWDRGAYIWAPGHWQPVRTGYRWLPGHWVARGPNWRWVPGHWA</sequence>
<gene>
    <name evidence="2" type="ORF">SAMN05421548_14249</name>
</gene>
<dbReference type="OrthoDB" id="121499at2"/>
<feature type="chain" id="PRO_5011568733" evidence="1">
    <location>
        <begin position="25"/>
        <end position="99"/>
    </location>
</feature>
<feature type="signal peptide" evidence="1">
    <location>
        <begin position="1"/>
        <end position="24"/>
    </location>
</feature>
<dbReference type="Proteomes" id="UP000198908">
    <property type="component" value="Unassembled WGS sequence"/>
</dbReference>
<evidence type="ECO:0000256" key="1">
    <source>
        <dbReference type="SAM" id="SignalP"/>
    </source>
</evidence>
<protein>
    <submittedName>
        <fullName evidence="2">YXWGXW repeat-containing protein</fullName>
    </submittedName>
</protein>
<reference evidence="3" key="1">
    <citation type="submission" date="2016-09" db="EMBL/GenBank/DDBJ databases">
        <authorList>
            <person name="Varghese N."/>
            <person name="Submissions S."/>
        </authorList>
    </citation>
    <scope>NUCLEOTIDE SEQUENCE [LARGE SCALE GENOMIC DNA]</scope>
    <source>
        <strain evidence="3">TNe-862</strain>
    </source>
</reference>
<dbReference type="AlphaFoldDB" id="A0A1G7C2Y2"/>
<accession>A0A1G7C2Y2</accession>
<keyword evidence="1" id="KW-0732">Signal</keyword>
<proteinExistence type="predicted"/>
<keyword evidence="3" id="KW-1185">Reference proteome</keyword>
<organism evidence="2 3">
    <name type="scientific">Paraburkholderia lycopersici</name>
    <dbReference type="NCBI Taxonomy" id="416944"/>
    <lineage>
        <taxon>Bacteria</taxon>
        <taxon>Pseudomonadati</taxon>
        <taxon>Pseudomonadota</taxon>
        <taxon>Betaproteobacteria</taxon>
        <taxon>Burkholderiales</taxon>
        <taxon>Burkholderiaceae</taxon>
        <taxon>Paraburkholderia</taxon>
    </lineage>
</organism>